<proteinExistence type="predicted"/>
<keyword evidence="3" id="KW-1185">Reference proteome</keyword>
<feature type="region of interest" description="Disordered" evidence="1">
    <location>
        <begin position="427"/>
        <end position="447"/>
    </location>
</feature>
<feature type="transmembrane region" description="Helical" evidence="2">
    <location>
        <begin position="124"/>
        <end position="146"/>
    </location>
</feature>
<name>A0AA85KKQ4_TRIRE</name>
<reference evidence="3" key="1">
    <citation type="submission" date="2022-06" db="EMBL/GenBank/DDBJ databases">
        <authorList>
            <person name="Berger JAMES D."/>
            <person name="Berger JAMES D."/>
        </authorList>
    </citation>
    <scope>NUCLEOTIDE SEQUENCE [LARGE SCALE GENOMIC DNA]</scope>
</reference>
<keyword evidence="2" id="KW-1133">Transmembrane helix</keyword>
<evidence type="ECO:0000313" key="4">
    <source>
        <dbReference type="WBParaSite" id="TREG1_94290.1"/>
    </source>
</evidence>
<reference evidence="4" key="2">
    <citation type="submission" date="2023-11" db="UniProtKB">
        <authorList>
            <consortium name="WormBaseParasite"/>
        </authorList>
    </citation>
    <scope>IDENTIFICATION</scope>
</reference>
<keyword evidence="2" id="KW-0472">Membrane</keyword>
<feature type="transmembrane region" description="Helical" evidence="2">
    <location>
        <begin position="167"/>
        <end position="190"/>
    </location>
</feature>
<sequence>MPNNCRYPVYTRDLYPINVLYPSVYTTELSCLQNVFREYYYIIINCIIPYTSILNILTGIPLIVLLKLKVKPTNYYLHNWGIFILLNHIAYILITLFQWLSYLIHSKPLTISSDLMCKLMNSTFRFITYIQFNSTILIISRELLVYNRRLRRWSREFTLMHSTPSKSIFWLMLSLSILLSILQTLPSYFISQLKCDNHENTKTDTNNNSTVTRRSDVVVQCQCIIQPIWLSISEDYTAWYKLHRIVFCEGVLPIVCLIFLSQKLLLKLKIHCLIVQSMRHDISSSQGLYTTLQEVFNNTIGDSNNNLKILYIYTLALIISSLVYCVYYTLIYYVYSMDVEYNILRYYLDDIPTGLLFIDGLALVIRTISYNIFLILWYKYIPEINMLGQHLWCKLMTQISAKCRLIFLRSFGVYFLRYASKSHHHHQQLSAYSRRRRQRRRRSRRQYPYLSHSVNRTSYRSDQSIPRERNLSKPEYYYAKMMNLSKEGLETLKSGSKLNALLRRRSSSKQLD</sequence>
<evidence type="ECO:0000313" key="3">
    <source>
        <dbReference type="Proteomes" id="UP000050795"/>
    </source>
</evidence>
<protein>
    <submittedName>
        <fullName evidence="4">Uncharacterized protein</fullName>
    </submittedName>
</protein>
<organism evidence="3 4">
    <name type="scientific">Trichobilharzia regenti</name>
    <name type="common">Nasal bird schistosome</name>
    <dbReference type="NCBI Taxonomy" id="157069"/>
    <lineage>
        <taxon>Eukaryota</taxon>
        <taxon>Metazoa</taxon>
        <taxon>Spiralia</taxon>
        <taxon>Lophotrochozoa</taxon>
        <taxon>Platyhelminthes</taxon>
        <taxon>Trematoda</taxon>
        <taxon>Digenea</taxon>
        <taxon>Strigeidida</taxon>
        <taxon>Schistosomatoidea</taxon>
        <taxon>Schistosomatidae</taxon>
        <taxon>Trichobilharzia</taxon>
    </lineage>
</organism>
<dbReference type="AlphaFoldDB" id="A0AA85KKQ4"/>
<dbReference type="WBParaSite" id="TREG1_94290.1">
    <property type="protein sequence ID" value="TREG1_94290.1"/>
    <property type="gene ID" value="TREG1_94290"/>
</dbReference>
<feature type="transmembrane region" description="Helical" evidence="2">
    <location>
        <begin position="39"/>
        <end position="68"/>
    </location>
</feature>
<evidence type="ECO:0000256" key="1">
    <source>
        <dbReference type="SAM" id="MobiDB-lite"/>
    </source>
</evidence>
<accession>A0AA85KKQ4</accession>
<keyword evidence="2" id="KW-0812">Transmembrane</keyword>
<evidence type="ECO:0000256" key="2">
    <source>
        <dbReference type="SAM" id="Phobius"/>
    </source>
</evidence>
<dbReference type="Proteomes" id="UP000050795">
    <property type="component" value="Unassembled WGS sequence"/>
</dbReference>
<feature type="compositionally biased region" description="Basic residues" evidence="1">
    <location>
        <begin position="427"/>
        <end position="445"/>
    </location>
</feature>
<feature type="transmembrane region" description="Helical" evidence="2">
    <location>
        <begin position="355"/>
        <end position="378"/>
    </location>
</feature>
<feature type="transmembrane region" description="Helical" evidence="2">
    <location>
        <begin position="80"/>
        <end position="104"/>
    </location>
</feature>
<feature type="transmembrane region" description="Helical" evidence="2">
    <location>
        <begin position="310"/>
        <end position="335"/>
    </location>
</feature>